<evidence type="ECO:0000256" key="7">
    <source>
        <dbReference type="ARBA" id="ARBA00023136"/>
    </source>
</evidence>
<keyword evidence="9" id="KW-0067">ATP-binding</keyword>
<evidence type="ECO:0000256" key="3">
    <source>
        <dbReference type="ARBA" id="ARBA00022475"/>
    </source>
</evidence>
<dbReference type="GO" id="GO:0005886">
    <property type="term" value="C:plasma membrane"/>
    <property type="evidence" value="ECO:0007669"/>
    <property type="project" value="UniProtKB-SubCell"/>
</dbReference>
<dbReference type="InterPro" id="IPR051535">
    <property type="entry name" value="Siderophore_ABC-ATPase"/>
</dbReference>
<dbReference type="PANTHER" id="PTHR42771">
    <property type="entry name" value="IRON(3+)-HYDROXAMATE IMPORT ATP-BINDING PROTEIN FHUC"/>
    <property type="match status" value="1"/>
</dbReference>
<dbReference type="Proteomes" id="UP001139207">
    <property type="component" value="Unassembled WGS sequence"/>
</dbReference>
<keyword evidence="7" id="KW-0472">Membrane</keyword>
<evidence type="ECO:0000256" key="6">
    <source>
        <dbReference type="ARBA" id="ARBA00023065"/>
    </source>
</evidence>
<dbReference type="GO" id="GO:0005524">
    <property type="term" value="F:ATP binding"/>
    <property type="evidence" value="ECO:0007669"/>
    <property type="project" value="UniProtKB-KW"/>
</dbReference>
<dbReference type="InterPro" id="IPR027417">
    <property type="entry name" value="P-loop_NTPase"/>
</dbReference>
<evidence type="ECO:0000256" key="5">
    <source>
        <dbReference type="ARBA" id="ARBA00023004"/>
    </source>
</evidence>
<keyword evidence="3" id="KW-1003">Cell membrane</keyword>
<evidence type="ECO:0000313" key="10">
    <source>
        <dbReference type="Proteomes" id="UP001139207"/>
    </source>
</evidence>
<name>A0A9X2B2T6_9CORY</name>
<evidence type="ECO:0000313" key="9">
    <source>
        <dbReference type="EMBL" id="MCJ7859125.1"/>
    </source>
</evidence>
<keyword evidence="5" id="KW-0408">Iron</keyword>
<organism evidence="9 10">
    <name type="scientific">Corynebacterium kalidii</name>
    <dbReference type="NCBI Taxonomy" id="2931982"/>
    <lineage>
        <taxon>Bacteria</taxon>
        <taxon>Bacillati</taxon>
        <taxon>Actinomycetota</taxon>
        <taxon>Actinomycetes</taxon>
        <taxon>Mycobacteriales</taxon>
        <taxon>Corynebacteriaceae</taxon>
        <taxon>Corynebacterium</taxon>
    </lineage>
</organism>
<keyword evidence="6" id="KW-0406">Ion transport</keyword>
<evidence type="ECO:0000256" key="1">
    <source>
        <dbReference type="ARBA" id="ARBA00004202"/>
    </source>
</evidence>
<dbReference type="Gene3D" id="3.40.50.300">
    <property type="entry name" value="P-loop containing nucleotide triphosphate hydrolases"/>
    <property type="match status" value="1"/>
</dbReference>
<sequence>MPYPRPLPVRRVQELGVHPADRTAWPATVPAVRDVLDNGLDLTHLTVLVGENGSGKSTLVEAIAEAYGLNPEGGTRNAMHTTQRTESGLAENLTLVREGGAPRKGVFLRAETMHGHFAYLDGIGSRGLHSFQSHGESFIEYITDRSGIRGLWIFDEAESALSFNGCLLLLAQVMQLLERGSQVVLATHSPLLASAPGADILELDDRGIHRKDYDDLALVQNWRRFLGEPEGFLRHLS</sequence>
<comment type="subcellular location">
    <subcellularLocation>
        <location evidence="1">Cell membrane</location>
        <topology evidence="1">Peripheral membrane protein</topology>
    </subcellularLocation>
</comment>
<gene>
    <name evidence="9" type="ORF">MUN33_10440</name>
</gene>
<accession>A0A9X2B2T6</accession>
<comment type="caution">
    <text evidence="9">The sequence shown here is derived from an EMBL/GenBank/DDBJ whole genome shotgun (WGS) entry which is preliminary data.</text>
</comment>
<evidence type="ECO:0000256" key="2">
    <source>
        <dbReference type="ARBA" id="ARBA00022448"/>
    </source>
</evidence>
<dbReference type="AlphaFoldDB" id="A0A9X2B2T6"/>
<keyword evidence="9" id="KW-0547">Nucleotide-binding</keyword>
<protein>
    <submittedName>
        <fullName evidence="9">ATP-binding cassette domain-containing protein</fullName>
    </submittedName>
</protein>
<keyword evidence="2" id="KW-0813">Transport</keyword>
<dbReference type="InterPro" id="IPR003593">
    <property type="entry name" value="AAA+_ATPase"/>
</dbReference>
<dbReference type="SUPFAM" id="SSF52540">
    <property type="entry name" value="P-loop containing nucleoside triphosphate hydrolases"/>
    <property type="match status" value="1"/>
</dbReference>
<dbReference type="PANTHER" id="PTHR42771:SF2">
    <property type="entry name" value="IRON(3+)-HYDROXAMATE IMPORT ATP-BINDING PROTEIN FHUC"/>
    <property type="match status" value="1"/>
</dbReference>
<proteinExistence type="predicted"/>
<keyword evidence="10" id="KW-1185">Reference proteome</keyword>
<dbReference type="EMBL" id="JALIEA010000016">
    <property type="protein sequence ID" value="MCJ7859125.1"/>
    <property type="molecule type" value="Genomic_DNA"/>
</dbReference>
<evidence type="ECO:0000256" key="4">
    <source>
        <dbReference type="ARBA" id="ARBA00022496"/>
    </source>
</evidence>
<feature type="domain" description="AAA+ ATPase" evidence="8">
    <location>
        <begin position="42"/>
        <end position="207"/>
    </location>
</feature>
<dbReference type="SMART" id="SM00382">
    <property type="entry name" value="AAA"/>
    <property type="match status" value="1"/>
</dbReference>
<keyword evidence="4" id="KW-0410">Iron transport</keyword>
<dbReference type="RefSeq" id="WP_244804849.1">
    <property type="nucleotide sequence ID" value="NZ_JALIEA010000016.1"/>
</dbReference>
<dbReference type="CDD" id="cd00267">
    <property type="entry name" value="ABC_ATPase"/>
    <property type="match status" value="1"/>
</dbReference>
<dbReference type="GO" id="GO:0006826">
    <property type="term" value="P:iron ion transport"/>
    <property type="evidence" value="ECO:0007669"/>
    <property type="project" value="UniProtKB-KW"/>
</dbReference>
<evidence type="ECO:0000259" key="8">
    <source>
        <dbReference type="SMART" id="SM00382"/>
    </source>
</evidence>
<reference evidence="9" key="1">
    <citation type="submission" date="2022-04" db="EMBL/GenBank/DDBJ databases">
        <title>Corynebacterium kalidii LD5P10.</title>
        <authorList>
            <person name="Sun J.Q."/>
        </authorList>
    </citation>
    <scope>NUCLEOTIDE SEQUENCE</scope>
    <source>
        <strain evidence="9">LD5P10</strain>
    </source>
</reference>